<organism evidence="1 2">
    <name type="scientific">Mycena rosella</name>
    <name type="common">Pink bonnet</name>
    <name type="synonym">Agaricus rosellus</name>
    <dbReference type="NCBI Taxonomy" id="1033263"/>
    <lineage>
        <taxon>Eukaryota</taxon>
        <taxon>Fungi</taxon>
        <taxon>Dikarya</taxon>
        <taxon>Basidiomycota</taxon>
        <taxon>Agaricomycotina</taxon>
        <taxon>Agaricomycetes</taxon>
        <taxon>Agaricomycetidae</taxon>
        <taxon>Agaricales</taxon>
        <taxon>Marasmiineae</taxon>
        <taxon>Mycenaceae</taxon>
        <taxon>Mycena</taxon>
    </lineage>
</organism>
<dbReference type="EMBL" id="JARKIE010000204">
    <property type="protein sequence ID" value="KAJ7667184.1"/>
    <property type="molecule type" value="Genomic_DNA"/>
</dbReference>
<dbReference type="AlphaFoldDB" id="A0AAD7CWD2"/>
<comment type="caution">
    <text evidence="1">The sequence shown here is derived from an EMBL/GenBank/DDBJ whole genome shotgun (WGS) entry which is preliminary data.</text>
</comment>
<reference evidence="1" key="1">
    <citation type="submission" date="2023-03" db="EMBL/GenBank/DDBJ databases">
        <title>Massive genome expansion in bonnet fungi (Mycena s.s.) driven by repeated elements and novel gene families across ecological guilds.</title>
        <authorList>
            <consortium name="Lawrence Berkeley National Laboratory"/>
            <person name="Harder C.B."/>
            <person name="Miyauchi S."/>
            <person name="Viragh M."/>
            <person name="Kuo A."/>
            <person name="Thoen E."/>
            <person name="Andreopoulos B."/>
            <person name="Lu D."/>
            <person name="Skrede I."/>
            <person name="Drula E."/>
            <person name="Henrissat B."/>
            <person name="Morin E."/>
            <person name="Kohler A."/>
            <person name="Barry K."/>
            <person name="LaButti K."/>
            <person name="Morin E."/>
            <person name="Salamov A."/>
            <person name="Lipzen A."/>
            <person name="Mereny Z."/>
            <person name="Hegedus B."/>
            <person name="Baldrian P."/>
            <person name="Stursova M."/>
            <person name="Weitz H."/>
            <person name="Taylor A."/>
            <person name="Grigoriev I.V."/>
            <person name="Nagy L.G."/>
            <person name="Martin F."/>
            <person name="Kauserud H."/>
        </authorList>
    </citation>
    <scope>NUCLEOTIDE SEQUENCE</scope>
    <source>
        <strain evidence="1">CBHHK067</strain>
    </source>
</reference>
<evidence type="ECO:0000313" key="1">
    <source>
        <dbReference type="EMBL" id="KAJ7667184.1"/>
    </source>
</evidence>
<name>A0AAD7CWD2_MYCRO</name>
<evidence type="ECO:0000313" key="2">
    <source>
        <dbReference type="Proteomes" id="UP001221757"/>
    </source>
</evidence>
<accession>A0AAD7CWD2</accession>
<proteinExistence type="predicted"/>
<keyword evidence="2" id="KW-1185">Reference proteome</keyword>
<dbReference type="Proteomes" id="UP001221757">
    <property type="component" value="Unassembled WGS sequence"/>
</dbReference>
<sequence>MFGQVRILAVPITVDHDNDHRSAHTCVMRWMHGDHHTGDGAQSIWIIYLLPDAGSGCRTKMVLVETRPLVAADFPLQIGDLVLFEASLHRWDDRSGTTPRFKSDHVLVTRTSRRRLYLMLHATVVATPPAGQAGKGERQRHKHCSIEVYGGHGIGEVTGLPGGPYELIEGCGAFDPRPKGENIILITPSGRPAHFATNSLSIHDFWESFCSSNSAQPSKPERFLQMGGPFLQGSQQEW</sequence>
<protein>
    <submittedName>
        <fullName evidence="1">Uncharacterized protein</fullName>
    </submittedName>
</protein>
<gene>
    <name evidence="1" type="ORF">B0H17DRAFT_1142879</name>
</gene>